<proteinExistence type="predicted"/>
<dbReference type="AlphaFoldDB" id="A0AAN7DSW8"/>
<comment type="caution">
    <text evidence="1">The sequence shown here is derived from an EMBL/GenBank/DDBJ whole genome shotgun (WGS) entry which is preliminary data.</text>
</comment>
<keyword evidence="2" id="KW-1185">Reference proteome</keyword>
<protein>
    <submittedName>
        <fullName evidence="1">Vacuolar protein sorting-associated protein ist1</fullName>
    </submittedName>
</protein>
<reference evidence="1 2" key="1">
    <citation type="submission" date="2022-11" db="EMBL/GenBank/DDBJ databases">
        <title>Mucor velutinosus strain NIH1002 WGS.</title>
        <authorList>
            <person name="Subramanian P."/>
            <person name="Mullikin J.C."/>
            <person name="Segre J.A."/>
            <person name="Zelazny A.M."/>
        </authorList>
    </citation>
    <scope>NUCLEOTIDE SEQUENCE [LARGE SCALE GENOMIC DNA]</scope>
    <source>
        <strain evidence="1 2">NIH1002</strain>
    </source>
</reference>
<dbReference type="Proteomes" id="UP001304243">
    <property type="component" value="Unassembled WGS sequence"/>
</dbReference>
<name>A0AAN7DSW8_9FUNG</name>
<evidence type="ECO:0000313" key="1">
    <source>
        <dbReference type="EMBL" id="KAK4521081.1"/>
    </source>
</evidence>
<accession>A0AAN7DSW8</accession>
<evidence type="ECO:0000313" key="2">
    <source>
        <dbReference type="Proteomes" id="UP001304243"/>
    </source>
</evidence>
<dbReference type="EMBL" id="JASEJX010000007">
    <property type="protein sequence ID" value="KAK4521081.1"/>
    <property type="molecule type" value="Genomic_DNA"/>
</dbReference>
<sequence length="157" mass="17748">MCGFCPVEDVTAVAAFTGAVSTMAKHMQQNHRGLNHNQYTTCHVQQQYSGQTIPSTITSEGDALFETFLCENPEFDEGFNPDATIGDSRVFSRFYEYVNWFDLVVDVAGADTNENRLLLHDWVNARAPRLNDEVVRFDLDLKSLLQLWVSVHLTSNL</sequence>
<dbReference type="GeneID" id="89947773"/>
<organism evidence="1 2">
    <name type="scientific">Mucor velutinosus</name>
    <dbReference type="NCBI Taxonomy" id="708070"/>
    <lineage>
        <taxon>Eukaryota</taxon>
        <taxon>Fungi</taxon>
        <taxon>Fungi incertae sedis</taxon>
        <taxon>Mucoromycota</taxon>
        <taxon>Mucoromycotina</taxon>
        <taxon>Mucoromycetes</taxon>
        <taxon>Mucorales</taxon>
        <taxon>Mucorineae</taxon>
        <taxon>Mucoraceae</taxon>
        <taxon>Mucor</taxon>
    </lineage>
</organism>
<dbReference type="RefSeq" id="XP_064687747.1">
    <property type="nucleotide sequence ID" value="XM_064823423.1"/>
</dbReference>
<gene>
    <name evidence="1" type="primary">IST1</name>
    <name evidence="1" type="ORF">ATC70_004071</name>
</gene>